<dbReference type="Proteomes" id="UP001364224">
    <property type="component" value="Unassembled WGS sequence"/>
</dbReference>
<comment type="caution">
    <text evidence="4">The sequence shown here is derived from an EMBL/GenBank/DDBJ whole genome shotgun (WGS) entry which is preliminary data.</text>
</comment>
<dbReference type="PROSITE" id="PS51257">
    <property type="entry name" value="PROKAR_LIPOPROTEIN"/>
    <property type="match status" value="1"/>
</dbReference>
<keyword evidence="2" id="KW-0472">Membrane</keyword>
<dbReference type="EMBL" id="JAZHRV010000001">
    <property type="protein sequence ID" value="MEH2560351.1"/>
    <property type="molecule type" value="Genomic_DNA"/>
</dbReference>
<name>A0ABU8BP62_9BRAD</name>
<dbReference type="Pfam" id="PF00722">
    <property type="entry name" value="Glyco_hydro_16"/>
    <property type="match status" value="1"/>
</dbReference>
<gene>
    <name evidence="4" type="ORF">V1286_007880</name>
</gene>
<reference evidence="4 5" key="1">
    <citation type="submission" date="2024-02" db="EMBL/GenBank/DDBJ databases">
        <title>Adaptive strategies in a cosmopolitan and abundant soil bacterium.</title>
        <authorList>
            <person name="Carini P."/>
        </authorList>
    </citation>
    <scope>NUCLEOTIDE SEQUENCE [LARGE SCALE GENOMIC DNA]</scope>
    <source>
        <strain evidence="4 5">AZCC 1608</strain>
    </source>
</reference>
<keyword evidence="2" id="KW-1133">Transmembrane helix</keyword>
<keyword evidence="2" id="KW-0812">Transmembrane</keyword>
<dbReference type="PROSITE" id="PS51762">
    <property type="entry name" value="GH16_2"/>
    <property type="match status" value="1"/>
</dbReference>
<dbReference type="Gene3D" id="2.60.120.200">
    <property type="match status" value="1"/>
</dbReference>
<dbReference type="InterPro" id="IPR000757">
    <property type="entry name" value="Beta-glucanase-like"/>
</dbReference>
<evidence type="ECO:0000256" key="1">
    <source>
        <dbReference type="ARBA" id="ARBA00006865"/>
    </source>
</evidence>
<keyword evidence="5" id="KW-1185">Reference proteome</keyword>
<accession>A0ABU8BP62</accession>
<evidence type="ECO:0000313" key="4">
    <source>
        <dbReference type="EMBL" id="MEH2560351.1"/>
    </source>
</evidence>
<evidence type="ECO:0000256" key="2">
    <source>
        <dbReference type="SAM" id="Phobius"/>
    </source>
</evidence>
<evidence type="ECO:0000259" key="3">
    <source>
        <dbReference type="PROSITE" id="PS51762"/>
    </source>
</evidence>
<protein>
    <submittedName>
        <fullName evidence="4">Beta-glucanase (GH16 family)</fullName>
    </submittedName>
</protein>
<feature type="transmembrane region" description="Helical" evidence="2">
    <location>
        <begin position="16"/>
        <end position="39"/>
    </location>
</feature>
<proteinExistence type="inferred from homology"/>
<dbReference type="InterPro" id="IPR050546">
    <property type="entry name" value="Glycosyl_Hydrlase_16"/>
</dbReference>
<dbReference type="PANTHER" id="PTHR10963">
    <property type="entry name" value="GLYCOSYL HYDROLASE-RELATED"/>
    <property type="match status" value="1"/>
</dbReference>
<feature type="domain" description="GH16" evidence="3">
    <location>
        <begin position="63"/>
        <end position="344"/>
    </location>
</feature>
<sequence>MNDRLSCRSEPGTERLALYALVLYPLVSIGCLFAGPAFAQVDLAGATAKLTLQVATDILGEKCRRVEAPNPASFASVSLHRTFHDDFDAHPLLDARWAPYYAGGAAWPEARYWGGEGSDFRRKSTYNGEQQIYVDPRYGGRETTPLGLDPFNVKDGILSITASRTPPSLKTVLFDNEYISGILTTQSRFSQKFGYFEMRAKIPVGVGVWPAFWMLADDGGWPPEVDIMEGRGQRPGDIVMTTHWRIPETQRVERCGFDFIVPDAPTAFHDYGVLWQPDRITYFIDRQPVSEIKVPVGFHDPMYMIVNLAMGTKTLEGVGFVDGESPNIVAFEIDRISAYQIDER</sequence>
<dbReference type="InterPro" id="IPR013320">
    <property type="entry name" value="ConA-like_dom_sf"/>
</dbReference>
<organism evidence="4 5">
    <name type="scientific">Bradyrhizobium algeriense</name>
    <dbReference type="NCBI Taxonomy" id="634784"/>
    <lineage>
        <taxon>Bacteria</taxon>
        <taxon>Pseudomonadati</taxon>
        <taxon>Pseudomonadota</taxon>
        <taxon>Alphaproteobacteria</taxon>
        <taxon>Hyphomicrobiales</taxon>
        <taxon>Nitrobacteraceae</taxon>
        <taxon>Bradyrhizobium</taxon>
    </lineage>
</organism>
<dbReference type="PANTHER" id="PTHR10963:SF55">
    <property type="entry name" value="GLYCOSIDE HYDROLASE FAMILY 16 PROTEIN"/>
    <property type="match status" value="1"/>
</dbReference>
<dbReference type="CDD" id="cd08023">
    <property type="entry name" value="GH16_laminarinase_like"/>
    <property type="match status" value="1"/>
</dbReference>
<comment type="similarity">
    <text evidence="1">Belongs to the glycosyl hydrolase 16 family.</text>
</comment>
<evidence type="ECO:0000313" key="5">
    <source>
        <dbReference type="Proteomes" id="UP001364224"/>
    </source>
</evidence>
<dbReference type="SUPFAM" id="SSF49899">
    <property type="entry name" value="Concanavalin A-like lectins/glucanases"/>
    <property type="match status" value="1"/>
</dbReference>